<sequence>CCSRTEKRSESQSLRADQATPTGQRCARGAEQVQRCLEVPSVNEQPSVPTGAPRDQLRKAHPHAPSLYILSVKARAPTVAYSSVLPLPQKP</sequence>
<feature type="compositionally biased region" description="Basic and acidic residues" evidence="1">
    <location>
        <begin position="1"/>
        <end position="10"/>
    </location>
</feature>
<reference evidence="2 3" key="1">
    <citation type="submission" date="2019-08" db="EMBL/GenBank/DDBJ databases">
        <title>A chromosome-level genome assembly, high-density linkage maps, and genome scans reveal the genomic architecture of hybrid incompatibilities underlying speciation via character displacement in darters (Percidae: Etheostominae).</title>
        <authorList>
            <person name="Moran R.L."/>
            <person name="Catchen J.M."/>
            <person name="Fuller R.C."/>
        </authorList>
    </citation>
    <scope>NUCLEOTIDE SEQUENCE [LARGE SCALE GENOMIC DNA]</scope>
    <source>
        <strain evidence="2">EspeVRDwgs_2016</strain>
        <tissue evidence="2">Muscle</tissue>
    </source>
</reference>
<protein>
    <submittedName>
        <fullName evidence="2">Uncharacterized protein</fullName>
    </submittedName>
</protein>
<keyword evidence="3" id="KW-1185">Reference proteome</keyword>
<comment type="caution">
    <text evidence="2">The sequence shown here is derived from an EMBL/GenBank/DDBJ whole genome shotgun (WGS) entry which is preliminary data.</text>
</comment>
<organism evidence="2 3">
    <name type="scientific">Etheostoma spectabile</name>
    <name type="common">orangethroat darter</name>
    <dbReference type="NCBI Taxonomy" id="54343"/>
    <lineage>
        <taxon>Eukaryota</taxon>
        <taxon>Metazoa</taxon>
        <taxon>Chordata</taxon>
        <taxon>Craniata</taxon>
        <taxon>Vertebrata</taxon>
        <taxon>Euteleostomi</taxon>
        <taxon>Actinopterygii</taxon>
        <taxon>Neopterygii</taxon>
        <taxon>Teleostei</taxon>
        <taxon>Neoteleostei</taxon>
        <taxon>Acanthomorphata</taxon>
        <taxon>Eupercaria</taxon>
        <taxon>Perciformes</taxon>
        <taxon>Percoidei</taxon>
        <taxon>Percidae</taxon>
        <taxon>Etheostomatinae</taxon>
        <taxon>Etheostoma</taxon>
    </lineage>
</organism>
<evidence type="ECO:0000313" key="3">
    <source>
        <dbReference type="Proteomes" id="UP000327493"/>
    </source>
</evidence>
<dbReference type="EMBL" id="VOFY01000011">
    <property type="protein sequence ID" value="KAA8588309.1"/>
    <property type="molecule type" value="Genomic_DNA"/>
</dbReference>
<dbReference type="AlphaFoldDB" id="A0A5J5D4A6"/>
<accession>A0A5J5D4A6</accession>
<feature type="region of interest" description="Disordered" evidence="1">
    <location>
        <begin position="1"/>
        <end position="60"/>
    </location>
</feature>
<name>A0A5J5D4A6_9PERO</name>
<evidence type="ECO:0000256" key="1">
    <source>
        <dbReference type="SAM" id="MobiDB-lite"/>
    </source>
</evidence>
<feature type="non-terminal residue" evidence="2">
    <location>
        <position position="1"/>
    </location>
</feature>
<proteinExistence type="predicted"/>
<evidence type="ECO:0000313" key="2">
    <source>
        <dbReference type="EMBL" id="KAA8588309.1"/>
    </source>
</evidence>
<gene>
    <name evidence="2" type="ORF">FQN60_001503</name>
</gene>
<feature type="compositionally biased region" description="Polar residues" evidence="1">
    <location>
        <begin position="11"/>
        <end position="23"/>
    </location>
</feature>
<dbReference type="Proteomes" id="UP000327493">
    <property type="component" value="Chromosome 11"/>
</dbReference>